<comment type="caution">
    <text evidence="1">The sequence shown here is derived from an EMBL/GenBank/DDBJ whole genome shotgun (WGS) entry which is preliminary data.</text>
</comment>
<name>A0ABQ2MZW8_9MICO</name>
<evidence type="ECO:0000313" key="2">
    <source>
        <dbReference type="Proteomes" id="UP000638043"/>
    </source>
</evidence>
<reference evidence="2" key="1">
    <citation type="journal article" date="2019" name="Int. J. Syst. Evol. Microbiol.">
        <title>The Global Catalogue of Microorganisms (GCM) 10K type strain sequencing project: providing services to taxonomists for standard genome sequencing and annotation.</title>
        <authorList>
            <consortium name="The Broad Institute Genomics Platform"/>
            <consortium name="The Broad Institute Genome Sequencing Center for Infectious Disease"/>
            <person name="Wu L."/>
            <person name="Ma J."/>
        </authorList>
    </citation>
    <scope>NUCLEOTIDE SEQUENCE [LARGE SCALE GENOMIC DNA]</scope>
    <source>
        <strain evidence="2">CGMCC 4.7181</strain>
    </source>
</reference>
<protein>
    <recommendedName>
        <fullName evidence="3">Phage protein</fullName>
    </recommendedName>
</protein>
<gene>
    <name evidence="1" type="ORF">GCM10010910_01110</name>
</gene>
<dbReference type="Proteomes" id="UP000638043">
    <property type="component" value="Unassembled WGS sequence"/>
</dbReference>
<keyword evidence="2" id="KW-1185">Reference proteome</keyword>
<accession>A0ABQ2MZW8</accession>
<dbReference type="RefSeq" id="WP_188699391.1">
    <property type="nucleotide sequence ID" value="NZ_BMMQ01000001.1"/>
</dbReference>
<dbReference type="EMBL" id="BMMQ01000001">
    <property type="protein sequence ID" value="GGO59063.1"/>
    <property type="molecule type" value="Genomic_DNA"/>
</dbReference>
<evidence type="ECO:0000313" key="1">
    <source>
        <dbReference type="EMBL" id="GGO59063.1"/>
    </source>
</evidence>
<sequence length="95" mass="11000">MPKFRKRPAEVEAKQFSGVLDLIDVYALADWCGGDFKHDTHPGQEMKTYYWSIEIPTLEGVMRATPGDWIIRGVQGEFYPCKPDIFEQTYEEVPE</sequence>
<proteinExistence type="predicted"/>
<organism evidence="1 2">
    <name type="scientific">Microbacterium nanhaiense</name>
    <dbReference type="NCBI Taxonomy" id="1301026"/>
    <lineage>
        <taxon>Bacteria</taxon>
        <taxon>Bacillati</taxon>
        <taxon>Actinomycetota</taxon>
        <taxon>Actinomycetes</taxon>
        <taxon>Micrococcales</taxon>
        <taxon>Microbacteriaceae</taxon>
        <taxon>Microbacterium</taxon>
    </lineage>
</organism>
<evidence type="ECO:0008006" key="3">
    <source>
        <dbReference type="Google" id="ProtNLM"/>
    </source>
</evidence>